<dbReference type="KEGG" id="psty:BFS30_03155"/>
<evidence type="ECO:0000313" key="3">
    <source>
        <dbReference type="EMBL" id="AOM76245.1"/>
    </source>
</evidence>
<dbReference type="Proteomes" id="UP000094313">
    <property type="component" value="Chromosome"/>
</dbReference>
<proteinExistence type="predicted"/>
<dbReference type="PANTHER" id="PTHR34220">
    <property type="entry name" value="SENSOR HISTIDINE KINASE YPDA"/>
    <property type="match status" value="1"/>
</dbReference>
<dbReference type="InterPro" id="IPR010559">
    <property type="entry name" value="Sig_transdc_His_kin_internal"/>
</dbReference>
<dbReference type="RefSeq" id="WP_069377941.1">
    <property type="nucleotide sequence ID" value="NZ_CP017141.1"/>
</dbReference>
<feature type="domain" description="Signal transduction histidine kinase internal region" evidence="2">
    <location>
        <begin position="152"/>
        <end position="228"/>
    </location>
</feature>
<dbReference type="GO" id="GO:0000155">
    <property type="term" value="F:phosphorelay sensor kinase activity"/>
    <property type="evidence" value="ECO:0007669"/>
    <property type="project" value="InterPro"/>
</dbReference>
<dbReference type="AlphaFoldDB" id="A0A1D7QC86"/>
<reference evidence="3 4" key="1">
    <citation type="submission" date="2016-08" db="EMBL/GenBank/DDBJ databases">
        <authorList>
            <person name="Seilhamer J.J."/>
        </authorList>
    </citation>
    <scope>NUCLEOTIDE SEQUENCE [LARGE SCALE GENOMIC DNA]</scope>
    <source>
        <strain evidence="3 4">DX4</strain>
    </source>
</reference>
<dbReference type="Pfam" id="PF06580">
    <property type="entry name" value="His_kinase"/>
    <property type="match status" value="1"/>
</dbReference>
<name>A0A1D7QC86_9SPHI</name>
<dbReference type="InterPro" id="IPR050640">
    <property type="entry name" value="Bact_2-comp_sensor_kinase"/>
</dbReference>
<feature type="transmembrane region" description="Helical" evidence="1">
    <location>
        <begin position="35"/>
        <end position="58"/>
    </location>
</feature>
<dbReference type="OrthoDB" id="9792992at2"/>
<sequence>MNTKKKVIIHILCWSLLYCYFYIGSWIKNDGIDVAWHFILTVSFLHAVEFYVCYLWVYPRYLRKSKVPQLIAWVILVVGMFISMRYLLEEVLHPYFFGFGNYAEGTTIGYYIRDNVYFGSSYIVIAAAVWSTENAFKNEKMNEQLRVEAEKAELSFLKSQINPHFLYNTLNYIYSLALPVSDKLAQAVIRLSDLMRYTLTESSDGKVNLLKEVGYLESYVELFRMRFDPLFYVSFEVKGLTDQQRIAPLLLIPFLENAFKHGVLNDPDHPIRMEINVSLQELKVTLWNKINQHQKDHSSGIGLMNVQRRLYLIYPGKHDLEIQNDGKSYQVNLRIEL</sequence>
<dbReference type="PANTHER" id="PTHR34220:SF7">
    <property type="entry name" value="SENSOR HISTIDINE KINASE YPDA"/>
    <property type="match status" value="1"/>
</dbReference>
<protein>
    <recommendedName>
        <fullName evidence="2">Signal transduction histidine kinase internal region domain-containing protein</fullName>
    </recommendedName>
</protein>
<dbReference type="EMBL" id="CP017141">
    <property type="protein sequence ID" value="AOM76245.1"/>
    <property type="molecule type" value="Genomic_DNA"/>
</dbReference>
<keyword evidence="1" id="KW-0472">Membrane</keyword>
<feature type="transmembrane region" description="Helical" evidence="1">
    <location>
        <begin position="70"/>
        <end position="88"/>
    </location>
</feature>
<keyword evidence="1" id="KW-1133">Transmembrane helix</keyword>
<evidence type="ECO:0000259" key="2">
    <source>
        <dbReference type="Pfam" id="PF06580"/>
    </source>
</evidence>
<organism evidence="3 4">
    <name type="scientific">Pedobacter steynii</name>
    <dbReference type="NCBI Taxonomy" id="430522"/>
    <lineage>
        <taxon>Bacteria</taxon>
        <taxon>Pseudomonadati</taxon>
        <taxon>Bacteroidota</taxon>
        <taxon>Sphingobacteriia</taxon>
        <taxon>Sphingobacteriales</taxon>
        <taxon>Sphingobacteriaceae</taxon>
        <taxon>Pedobacter</taxon>
    </lineage>
</organism>
<evidence type="ECO:0000256" key="1">
    <source>
        <dbReference type="SAM" id="Phobius"/>
    </source>
</evidence>
<keyword evidence="1" id="KW-0812">Transmembrane</keyword>
<dbReference type="GO" id="GO:0016020">
    <property type="term" value="C:membrane"/>
    <property type="evidence" value="ECO:0007669"/>
    <property type="project" value="InterPro"/>
</dbReference>
<accession>A0A1D7QC86</accession>
<evidence type="ECO:0000313" key="4">
    <source>
        <dbReference type="Proteomes" id="UP000094313"/>
    </source>
</evidence>
<gene>
    <name evidence="3" type="ORF">BFS30_03155</name>
</gene>
<keyword evidence="4" id="KW-1185">Reference proteome</keyword>
<feature type="transmembrane region" description="Helical" evidence="1">
    <location>
        <begin position="7"/>
        <end position="23"/>
    </location>
</feature>